<dbReference type="PANTHER" id="PTHR34203">
    <property type="entry name" value="METHYLTRANSFERASE, FKBM FAMILY PROTEIN"/>
    <property type="match status" value="1"/>
</dbReference>
<dbReference type="InterPro" id="IPR052514">
    <property type="entry name" value="SAM-dependent_MTase"/>
</dbReference>
<proteinExistence type="predicted"/>
<dbReference type="InterPro" id="IPR006342">
    <property type="entry name" value="FkbM_mtfrase"/>
</dbReference>
<dbReference type="GO" id="GO:0032259">
    <property type="term" value="P:methylation"/>
    <property type="evidence" value="ECO:0007669"/>
    <property type="project" value="UniProtKB-KW"/>
</dbReference>
<dbReference type="PANTHER" id="PTHR34203:SF15">
    <property type="entry name" value="SLL1173 PROTEIN"/>
    <property type="match status" value="1"/>
</dbReference>
<dbReference type="InterPro" id="IPR029063">
    <property type="entry name" value="SAM-dependent_MTases_sf"/>
</dbReference>
<dbReference type="Proteomes" id="UP001209803">
    <property type="component" value="Chromosome"/>
</dbReference>
<dbReference type="GO" id="GO:0008168">
    <property type="term" value="F:methyltransferase activity"/>
    <property type="evidence" value="ECO:0007669"/>
    <property type="project" value="UniProtKB-KW"/>
</dbReference>
<evidence type="ECO:0000259" key="1">
    <source>
        <dbReference type="Pfam" id="PF05050"/>
    </source>
</evidence>
<sequence>MTSAGNPIVVDWRTGAISNASPVERAGLTAMSIAARALAPVNSRGISYVAKLISKALPSQKDICLVMDEDLEFSFPYGDAYWSRLLQPLSLYEEEIEALLLTFVDLDYAFIDCGANYGYWSAKVTSRRFGKRQTAAVELDPVNFKRLRENAVLNDNRFICINRAVFDKDGEVLNFFGRKHEARSLVDQQVSGRALGDVETITLDKIIEEAGLEDHSNIILKLDVEGSEIEALKGASNLLQKDVLIIYEDHGADRSHSVSKYLSEECGMRLFGYNADRYFELGAVLELDGLKPDRRKGYDFFATQSRFWVDRLAGLVAGQTQTRDGGVAVAQ</sequence>
<protein>
    <submittedName>
        <fullName evidence="2">FkbM family methyltransferase</fullName>
    </submittedName>
</protein>
<keyword evidence="3" id="KW-1185">Reference proteome</keyword>
<dbReference type="Gene3D" id="3.40.50.150">
    <property type="entry name" value="Vaccinia Virus protein VP39"/>
    <property type="match status" value="1"/>
</dbReference>
<keyword evidence="2" id="KW-0489">Methyltransferase</keyword>
<organism evidence="2 3">
    <name type="scientific">Roseibium porphyridii</name>
    <dbReference type="NCBI Taxonomy" id="2866279"/>
    <lineage>
        <taxon>Bacteria</taxon>
        <taxon>Pseudomonadati</taxon>
        <taxon>Pseudomonadota</taxon>
        <taxon>Alphaproteobacteria</taxon>
        <taxon>Hyphomicrobiales</taxon>
        <taxon>Stappiaceae</taxon>
        <taxon>Roseibium</taxon>
    </lineage>
</organism>
<dbReference type="EMBL" id="CP120863">
    <property type="protein sequence ID" value="WFE87362.1"/>
    <property type="molecule type" value="Genomic_DNA"/>
</dbReference>
<reference evidence="2 3" key="1">
    <citation type="submission" date="2023-03" db="EMBL/GenBank/DDBJ databases">
        <title>Roseibium porphyridii sp. nov. and Roseibium rhodosorbium sp. nov. isolated from marine algae, Porphyridium cruentum and Rhodosorus marinus, respectively.</title>
        <authorList>
            <person name="Lee M.W."/>
            <person name="Choi B.J."/>
            <person name="Lee J.K."/>
            <person name="Choi D.G."/>
            <person name="Baek J.H."/>
            <person name="Bayburt H."/>
            <person name="Kim J.M."/>
            <person name="Han D.M."/>
            <person name="Kim K.H."/>
            <person name="Jeon C.O."/>
        </authorList>
    </citation>
    <scope>NUCLEOTIDE SEQUENCE [LARGE SCALE GENOMIC DNA]</scope>
    <source>
        <strain evidence="2 3">KMA01</strain>
    </source>
</reference>
<dbReference type="SUPFAM" id="SSF53335">
    <property type="entry name" value="S-adenosyl-L-methionine-dependent methyltransferases"/>
    <property type="match status" value="1"/>
</dbReference>
<evidence type="ECO:0000313" key="3">
    <source>
        <dbReference type="Proteomes" id="UP001209803"/>
    </source>
</evidence>
<dbReference type="NCBIfam" id="TIGR01444">
    <property type="entry name" value="fkbM_fam"/>
    <property type="match status" value="1"/>
</dbReference>
<dbReference type="Pfam" id="PF05050">
    <property type="entry name" value="Methyltransf_21"/>
    <property type="match status" value="1"/>
</dbReference>
<accession>A0ABY8F058</accession>
<gene>
    <name evidence="2" type="ORF">K1718_14390</name>
</gene>
<name>A0ABY8F058_9HYPH</name>
<feature type="domain" description="Methyltransferase FkbM" evidence="1">
    <location>
        <begin position="112"/>
        <end position="267"/>
    </location>
</feature>
<evidence type="ECO:0000313" key="2">
    <source>
        <dbReference type="EMBL" id="WFE87362.1"/>
    </source>
</evidence>
<dbReference type="RefSeq" id="WP_265681989.1">
    <property type="nucleotide sequence ID" value="NZ_CP120863.1"/>
</dbReference>
<keyword evidence="2" id="KW-0808">Transferase</keyword>